<sequence length="93" mass="9939">MRVRKAMHQHDGRAVGIAFVVDRDANAIRAVDQTGHLLCCRHRTSAHRDLLLQPVAQTVARTADCTDVPAEVSATAAGATNSPRPGCVSLRAQ</sequence>
<reference evidence="1 2" key="1">
    <citation type="journal article" date="2013" name="Genome Announc.">
        <title>Whole-Genome Sequences of Four Clinical Isolates of Mycobacterium tuberculosis from Tamil Nadu, South India.</title>
        <authorList>
            <person name="Narayanan S."/>
            <person name="Deshpande U."/>
        </authorList>
    </citation>
    <scope>NUCLEOTIDE SEQUENCE [LARGE SCALE GENOMIC DNA]</scope>
    <source>
        <strain evidence="1 2">CAS/NITR204</strain>
    </source>
</reference>
<dbReference type="AlphaFoldDB" id="R4MFF9"/>
<dbReference type="EMBL" id="CP005386">
    <property type="protein sequence ID" value="AGL27683.1"/>
    <property type="molecule type" value="Genomic_DNA"/>
</dbReference>
<gene>
    <name evidence="1" type="ORF">J113_15370</name>
</gene>
<name>R4MFF9_MYCTX</name>
<evidence type="ECO:0000313" key="1">
    <source>
        <dbReference type="EMBL" id="AGL27683.1"/>
    </source>
</evidence>
<dbReference type="KEGG" id="mtuc:J113_15370"/>
<evidence type="ECO:0000313" key="2">
    <source>
        <dbReference type="Proteomes" id="UP000013548"/>
    </source>
</evidence>
<organism evidence="1 2">
    <name type="scientific">Mycobacterium tuberculosis CAS/NITR204</name>
    <dbReference type="NCBI Taxonomy" id="1310114"/>
    <lineage>
        <taxon>Bacteria</taxon>
        <taxon>Bacillati</taxon>
        <taxon>Actinomycetota</taxon>
        <taxon>Actinomycetes</taxon>
        <taxon>Mycobacteriales</taxon>
        <taxon>Mycobacteriaceae</taxon>
        <taxon>Mycobacterium</taxon>
        <taxon>Mycobacterium tuberculosis complex</taxon>
    </lineage>
</organism>
<dbReference type="HOGENOM" id="CLU_2396569_0_0_11"/>
<dbReference type="Proteomes" id="UP000013548">
    <property type="component" value="Chromosome"/>
</dbReference>
<protein>
    <submittedName>
        <fullName evidence="1">Uncharacterized protein</fullName>
    </submittedName>
</protein>
<accession>R4MFF9</accession>
<dbReference type="BioCyc" id="MTUB1310114:G13A2-2250-MONOMER"/>
<proteinExistence type="predicted"/>